<name>A0AAE0YYW9_9GAST</name>
<dbReference type="EMBL" id="JAWDGP010005151">
    <property type="protein sequence ID" value="KAK3759201.1"/>
    <property type="molecule type" value="Genomic_DNA"/>
</dbReference>
<gene>
    <name evidence="1" type="ORF">RRG08_027110</name>
</gene>
<keyword evidence="2" id="KW-1185">Reference proteome</keyword>
<dbReference type="Proteomes" id="UP001283361">
    <property type="component" value="Unassembled WGS sequence"/>
</dbReference>
<evidence type="ECO:0000313" key="1">
    <source>
        <dbReference type="EMBL" id="KAK3759201.1"/>
    </source>
</evidence>
<dbReference type="AlphaFoldDB" id="A0AAE0YYW9"/>
<evidence type="ECO:0000313" key="2">
    <source>
        <dbReference type="Proteomes" id="UP001283361"/>
    </source>
</evidence>
<reference evidence="1" key="1">
    <citation type="journal article" date="2023" name="G3 (Bethesda)">
        <title>A reference genome for the long-term kleptoplast-retaining sea slug Elysia crispata morphotype clarki.</title>
        <authorList>
            <person name="Eastman K.E."/>
            <person name="Pendleton A.L."/>
            <person name="Shaikh M.A."/>
            <person name="Suttiyut T."/>
            <person name="Ogas R."/>
            <person name="Tomko P."/>
            <person name="Gavelis G."/>
            <person name="Widhalm J.R."/>
            <person name="Wisecaver J.H."/>
        </authorList>
    </citation>
    <scope>NUCLEOTIDE SEQUENCE</scope>
    <source>
        <strain evidence="1">ECLA1</strain>
    </source>
</reference>
<organism evidence="1 2">
    <name type="scientific">Elysia crispata</name>
    <name type="common">lettuce slug</name>
    <dbReference type="NCBI Taxonomy" id="231223"/>
    <lineage>
        <taxon>Eukaryota</taxon>
        <taxon>Metazoa</taxon>
        <taxon>Spiralia</taxon>
        <taxon>Lophotrochozoa</taxon>
        <taxon>Mollusca</taxon>
        <taxon>Gastropoda</taxon>
        <taxon>Heterobranchia</taxon>
        <taxon>Euthyneura</taxon>
        <taxon>Panpulmonata</taxon>
        <taxon>Sacoglossa</taxon>
        <taxon>Placobranchoidea</taxon>
        <taxon>Plakobranchidae</taxon>
        <taxon>Elysia</taxon>
    </lineage>
</organism>
<accession>A0AAE0YYW9</accession>
<proteinExistence type="predicted"/>
<comment type="caution">
    <text evidence="1">The sequence shown here is derived from an EMBL/GenBank/DDBJ whole genome shotgun (WGS) entry which is preliminary data.</text>
</comment>
<sequence length="96" mass="10891">MEHKITTSQKSEKKCVVDKTCGRTLLFQPKNFPGTIGKKAVRCQKLWTWIKPGLQKNSMCVEDEVLPVTTGPCGFILILMRAENRFIEFLLLASGY</sequence>
<protein>
    <submittedName>
        <fullName evidence="1">Uncharacterized protein</fullName>
    </submittedName>
</protein>